<reference evidence="2 3" key="1">
    <citation type="submission" date="2017-06" db="EMBL/GenBank/DDBJ databases">
        <title>Ant-infecting Ophiocordyceps genomes reveal a high diversity of potential behavioral manipulation genes and a possible major role for enterotoxins.</title>
        <authorList>
            <person name="De Bekker C."/>
            <person name="Evans H.C."/>
            <person name="Brachmann A."/>
            <person name="Hughes D.P."/>
        </authorList>
    </citation>
    <scope>NUCLEOTIDE SEQUENCE [LARGE SCALE GENOMIC DNA]</scope>
    <source>
        <strain evidence="2 3">Map64</strain>
    </source>
</reference>
<comment type="caution">
    <text evidence="2">The sequence shown here is derived from an EMBL/GenBank/DDBJ whole genome shotgun (WGS) entry which is preliminary data.</text>
</comment>
<dbReference type="Proteomes" id="UP000226192">
    <property type="component" value="Unassembled WGS sequence"/>
</dbReference>
<feature type="region of interest" description="Disordered" evidence="1">
    <location>
        <begin position="20"/>
        <end position="45"/>
    </location>
</feature>
<feature type="compositionally biased region" description="Acidic residues" evidence="1">
    <location>
        <begin position="141"/>
        <end position="152"/>
    </location>
</feature>
<feature type="region of interest" description="Disordered" evidence="1">
    <location>
        <begin position="60"/>
        <end position="105"/>
    </location>
</feature>
<feature type="compositionally biased region" description="Low complexity" evidence="1">
    <location>
        <begin position="250"/>
        <end position="262"/>
    </location>
</feature>
<accession>A0A2C5Y8S7</accession>
<evidence type="ECO:0000256" key="1">
    <source>
        <dbReference type="SAM" id="MobiDB-lite"/>
    </source>
</evidence>
<keyword evidence="3" id="KW-1185">Reference proteome</keyword>
<feature type="compositionally biased region" description="Gly residues" evidence="1">
    <location>
        <begin position="160"/>
        <end position="172"/>
    </location>
</feature>
<gene>
    <name evidence="2" type="ORF">CDD81_3248</name>
</gene>
<proteinExistence type="predicted"/>
<feature type="compositionally biased region" description="Basic and acidic residues" evidence="1">
    <location>
        <begin position="209"/>
        <end position="219"/>
    </location>
</feature>
<feature type="region of interest" description="Disordered" evidence="1">
    <location>
        <begin position="326"/>
        <end position="372"/>
    </location>
</feature>
<feature type="compositionally biased region" description="Basic and acidic residues" evidence="1">
    <location>
        <begin position="188"/>
        <end position="198"/>
    </location>
</feature>
<feature type="compositionally biased region" description="Basic and acidic residues" evidence="1">
    <location>
        <begin position="263"/>
        <end position="276"/>
    </location>
</feature>
<dbReference type="EMBL" id="NJET01000021">
    <property type="protein sequence ID" value="PHH65117.1"/>
    <property type="molecule type" value="Genomic_DNA"/>
</dbReference>
<evidence type="ECO:0000313" key="3">
    <source>
        <dbReference type="Proteomes" id="UP000226192"/>
    </source>
</evidence>
<dbReference type="AlphaFoldDB" id="A0A2C5Y8S7"/>
<feature type="compositionally biased region" description="Acidic residues" evidence="1">
    <location>
        <begin position="199"/>
        <end position="208"/>
    </location>
</feature>
<protein>
    <submittedName>
        <fullName evidence="2">Uncharacterized protein</fullName>
    </submittedName>
</protein>
<dbReference type="OrthoDB" id="4927739at2759"/>
<feature type="compositionally biased region" description="Low complexity" evidence="1">
    <location>
        <begin position="78"/>
        <end position="91"/>
    </location>
</feature>
<feature type="region of interest" description="Disordered" evidence="1">
    <location>
        <begin position="242"/>
        <end position="299"/>
    </location>
</feature>
<feature type="compositionally biased region" description="Low complexity" evidence="1">
    <location>
        <begin position="342"/>
        <end position="372"/>
    </location>
</feature>
<evidence type="ECO:0000313" key="2">
    <source>
        <dbReference type="EMBL" id="PHH65117.1"/>
    </source>
</evidence>
<sequence length="562" mass="60968">MPLENCIEEVQGYQMAHSVWKRSVQSDSSDEEKTMPISKRQRQLDEEIEQEAVMEKICDAASEQAASVDGASRDASPDDVSSSSSASSLRMSNRDAQGKLKSALRSTDVKMCAQDAANHKSVKSVRFDEQLNLEYSIAVDKEEEEGEADEEQESCKSKRGGSGLGNGESEGSGKGEEEDGESKRRGKGEKGGEMKRCGEDEEEDEEEDDSKRRGEERQECSSLIQLQPVAYQAPLTQSQLVAYQAMRGTSSPSEQRSSQRQPETGRDSKKSDRDKSSSAPLGPCWSERYDVSDDEGEPEQWHIEPRVFCLWATGVADGRRDSFADAMKTAQQEAGEEEDAQVGEQQDAVAKVAPTGPSDSSSGSSTKSALSPPEQKSLLAIISPDLPAALNDLLAPASIGGISRSALLSELASRHERLERAQSSLDVARQTQGAIAAQLDARRARLTLADHTVRAIHSHQQRSDAWARRCADAYAHAEALLTSLATEAEEAERLAVVSAAGLAAGTDPDSVPQQLLRLAERLGVQNEDLWLDADALDSIVLGHDGPHHGLVEEDDLENNSMF</sequence>
<organism evidence="2 3">
    <name type="scientific">Ophiocordyceps australis</name>
    <dbReference type="NCBI Taxonomy" id="1399860"/>
    <lineage>
        <taxon>Eukaryota</taxon>
        <taxon>Fungi</taxon>
        <taxon>Dikarya</taxon>
        <taxon>Ascomycota</taxon>
        <taxon>Pezizomycotina</taxon>
        <taxon>Sordariomycetes</taxon>
        <taxon>Hypocreomycetidae</taxon>
        <taxon>Hypocreales</taxon>
        <taxon>Ophiocordycipitaceae</taxon>
        <taxon>Ophiocordyceps</taxon>
    </lineage>
</organism>
<feature type="region of interest" description="Disordered" evidence="1">
    <location>
        <begin position="138"/>
        <end position="230"/>
    </location>
</feature>
<name>A0A2C5Y8S7_9HYPO</name>